<keyword evidence="1" id="KW-0472">Membrane</keyword>
<dbReference type="Pfam" id="PF09851">
    <property type="entry name" value="SHOCT"/>
    <property type="match status" value="1"/>
</dbReference>
<comment type="caution">
    <text evidence="3">The sequence shown here is derived from an EMBL/GenBank/DDBJ whole genome shotgun (WGS) entry which is preliminary data.</text>
</comment>
<feature type="transmembrane region" description="Helical" evidence="1">
    <location>
        <begin position="12"/>
        <end position="33"/>
    </location>
</feature>
<dbReference type="InterPro" id="IPR018649">
    <property type="entry name" value="SHOCT"/>
</dbReference>
<reference evidence="3 4" key="1">
    <citation type="submission" date="2019-07" db="EMBL/GenBank/DDBJ databases">
        <title>The pathways for chlorine oxyanion respiration interact through the shared metabolite chlorate.</title>
        <authorList>
            <person name="Barnum T.P."/>
            <person name="Cheng Y."/>
            <person name="Hill K.A."/>
            <person name="Lucas L.N."/>
            <person name="Carlson H.K."/>
            <person name="Coates J.D."/>
        </authorList>
    </citation>
    <scope>NUCLEOTIDE SEQUENCE [LARGE SCALE GENOMIC DNA]</scope>
    <source>
        <strain evidence="3 4">SFB-1</strain>
    </source>
</reference>
<accession>A0A558ERM5</accession>
<organism evidence="3 4">
    <name type="scientific">Denitromonas halophila</name>
    <dbReference type="NCBI Taxonomy" id="1629404"/>
    <lineage>
        <taxon>Bacteria</taxon>
        <taxon>Pseudomonadati</taxon>
        <taxon>Pseudomonadota</taxon>
        <taxon>Betaproteobacteria</taxon>
        <taxon>Rhodocyclales</taxon>
        <taxon>Zoogloeaceae</taxon>
        <taxon>Denitromonas</taxon>
    </lineage>
</organism>
<dbReference type="Proteomes" id="UP000318349">
    <property type="component" value="Unassembled WGS sequence"/>
</dbReference>
<evidence type="ECO:0000259" key="2">
    <source>
        <dbReference type="Pfam" id="PF09851"/>
    </source>
</evidence>
<keyword evidence="1" id="KW-0812">Transmembrane</keyword>
<feature type="domain" description="SHOCT" evidence="2">
    <location>
        <begin position="52"/>
        <end position="75"/>
    </location>
</feature>
<keyword evidence="1" id="KW-1133">Transmembrane helix</keyword>
<dbReference type="EMBL" id="VMNI01000027">
    <property type="protein sequence ID" value="TVO71436.1"/>
    <property type="molecule type" value="Genomic_DNA"/>
</dbReference>
<proteinExistence type="predicted"/>
<gene>
    <name evidence="3" type="ORF">FHP89_19980</name>
</gene>
<dbReference type="AlphaFoldDB" id="A0A558ERM5"/>
<evidence type="ECO:0000313" key="3">
    <source>
        <dbReference type="EMBL" id="TVO71436.1"/>
    </source>
</evidence>
<name>A0A558ERM5_9RHOO</name>
<protein>
    <submittedName>
        <fullName evidence="3">SHOCT domain-containing protein</fullName>
    </submittedName>
</protein>
<sequence>MMEGQGWGHMGAGMIFMAVFWILVIVFVVMLVARLLRPRASNDTAQAPTAQDVLKRRYAAGEIGRDEYEQKMRDIGT</sequence>
<evidence type="ECO:0000313" key="4">
    <source>
        <dbReference type="Proteomes" id="UP000318349"/>
    </source>
</evidence>
<evidence type="ECO:0000256" key="1">
    <source>
        <dbReference type="SAM" id="Phobius"/>
    </source>
</evidence>